<dbReference type="Gene3D" id="3.40.50.300">
    <property type="entry name" value="P-loop containing nucleotide triphosphate hydrolases"/>
    <property type="match status" value="1"/>
</dbReference>
<dbReference type="InterPro" id="IPR050095">
    <property type="entry name" value="ECF_ABC_transporter_ATP-bd"/>
</dbReference>
<evidence type="ECO:0000259" key="4">
    <source>
        <dbReference type="PROSITE" id="PS50893"/>
    </source>
</evidence>
<dbReference type="PROSITE" id="PS00211">
    <property type="entry name" value="ABC_TRANSPORTER_1"/>
    <property type="match status" value="1"/>
</dbReference>
<protein>
    <submittedName>
        <fullName evidence="5">ATP-binding cassette domain-containing protein</fullName>
    </submittedName>
</protein>
<dbReference type="PANTHER" id="PTHR43553:SF3">
    <property type="entry name" value="ABC TRANSPORTER ATP-BINDING PROTEIN MODF"/>
    <property type="match status" value="1"/>
</dbReference>
<keyword evidence="2" id="KW-0547">Nucleotide-binding</keyword>
<evidence type="ECO:0000313" key="6">
    <source>
        <dbReference type="Proteomes" id="UP000787472"/>
    </source>
</evidence>
<accession>A0A9E5MP24</accession>
<dbReference type="InterPro" id="IPR003593">
    <property type="entry name" value="AAA+_ATPase"/>
</dbReference>
<sequence length="261" mass="29201">MTAPLLEIRNATVYRGESIVFDNLNLSIEQGESVAILGPNGAGKSTLLKLLTREIYPYEKTGSHVKIFGNDRVNVQQLREKIGLVSYDFQSKYMPITTGFDVVLSGLLGTIGHLYHHDVSEQQRQLTLDTLARLGLLPLKDKMFQHLSSGQQRRLILARALIHHPQTVIFDEPTNSLDLQGCFQVLSDMRQLVREGTSVIIATHHLHEITPEIQRVVFIRDGQVIADGQKAELLSAERISDLYGTAVQMITQDGYYQALPA</sequence>
<dbReference type="Pfam" id="PF00005">
    <property type="entry name" value="ABC_tran"/>
    <property type="match status" value="1"/>
</dbReference>
<dbReference type="Proteomes" id="UP000787472">
    <property type="component" value="Unassembled WGS sequence"/>
</dbReference>
<comment type="caution">
    <text evidence="5">The sequence shown here is derived from an EMBL/GenBank/DDBJ whole genome shotgun (WGS) entry which is preliminary data.</text>
</comment>
<evidence type="ECO:0000313" key="5">
    <source>
        <dbReference type="EMBL" id="NHO67733.1"/>
    </source>
</evidence>
<dbReference type="SMART" id="SM00382">
    <property type="entry name" value="AAA"/>
    <property type="match status" value="1"/>
</dbReference>
<dbReference type="GO" id="GO:0016887">
    <property type="term" value="F:ATP hydrolysis activity"/>
    <property type="evidence" value="ECO:0007669"/>
    <property type="project" value="InterPro"/>
</dbReference>
<evidence type="ECO:0000256" key="3">
    <source>
        <dbReference type="ARBA" id="ARBA00022840"/>
    </source>
</evidence>
<dbReference type="AlphaFoldDB" id="A0A9E5MP24"/>
<dbReference type="InterPro" id="IPR027417">
    <property type="entry name" value="P-loop_NTPase"/>
</dbReference>
<keyword evidence="6" id="KW-1185">Reference proteome</keyword>
<dbReference type="PROSITE" id="PS50893">
    <property type="entry name" value="ABC_TRANSPORTER_2"/>
    <property type="match status" value="1"/>
</dbReference>
<dbReference type="GO" id="GO:0005524">
    <property type="term" value="F:ATP binding"/>
    <property type="evidence" value="ECO:0007669"/>
    <property type="project" value="UniProtKB-KW"/>
</dbReference>
<dbReference type="GO" id="GO:0043190">
    <property type="term" value="C:ATP-binding cassette (ABC) transporter complex"/>
    <property type="evidence" value="ECO:0007669"/>
    <property type="project" value="TreeGrafter"/>
</dbReference>
<dbReference type="SUPFAM" id="SSF52540">
    <property type="entry name" value="P-loop containing nucleoside triphosphate hydrolases"/>
    <property type="match status" value="1"/>
</dbReference>
<gene>
    <name evidence="5" type="ORF">G8770_19475</name>
</gene>
<keyword evidence="3 5" id="KW-0067">ATP-binding</keyword>
<reference evidence="5" key="1">
    <citation type="submission" date="2020-03" db="EMBL/GenBank/DDBJ databases">
        <authorList>
            <person name="Guo F."/>
        </authorList>
    </citation>
    <scope>NUCLEOTIDE SEQUENCE</scope>
    <source>
        <strain evidence="5">JCM 30134</strain>
    </source>
</reference>
<proteinExistence type="predicted"/>
<keyword evidence="1" id="KW-0813">Transport</keyword>
<dbReference type="EMBL" id="JAAONZ010000019">
    <property type="protein sequence ID" value="NHO67733.1"/>
    <property type="molecule type" value="Genomic_DNA"/>
</dbReference>
<dbReference type="PANTHER" id="PTHR43553">
    <property type="entry name" value="HEAVY METAL TRANSPORTER"/>
    <property type="match status" value="1"/>
</dbReference>
<name>A0A9E5MP24_9GAMM</name>
<dbReference type="InterPro" id="IPR017871">
    <property type="entry name" value="ABC_transporter-like_CS"/>
</dbReference>
<dbReference type="RefSeq" id="WP_167191006.1">
    <property type="nucleotide sequence ID" value="NZ_JAAONZ010000019.1"/>
</dbReference>
<feature type="domain" description="ABC transporter" evidence="4">
    <location>
        <begin position="6"/>
        <end position="246"/>
    </location>
</feature>
<dbReference type="GO" id="GO:0042626">
    <property type="term" value="F:ATPase-coupled transmembrane transporter activity"/>
    <property type="evidence" value="ECO:0007669"/>
    <property type="project" value="TreeGrafter"/>
</dbReference>
<evidence type="ECO:0000256" key="2">
    <source>
        <dbReference type="ARBA" id="ARBA00022741"/>
    </source>
</evidence>
<dbReference type="InterPro" id="IPR003439">
    <property type="entry name" value="ABC_transporter-like_ATP-bd"/>
</dbReference>
<organism evidence="5 6">
    <name type="scientific">Pseudomaricurvus hydrocarbonicus</name>
    <dbReference type="NCBI Taxonomy" id="1470433"/>
    <lineage>
        <taxon>Bacteria</taxon>
        <taxon>Pseudomonadati</taxon>
        <taxon>Pseudomonadota</taxon>
        <taxon>Gammaproteobacteria</taxon>
        <taxon>Cellvibrionales</taxon>
        <taxon>Cellvibrionaceae</taxon>
        <taxon>Pseudomaricurvus</taxon>
    </lineage>
</organism>
<evidence type="ECO:0000256" key="1">
    <source>
        <dbReference type="ARBA" id="ARBA00022448"/>
    </source>
</evidence>